<keyword evidence="7" id="KW-1185">Reference proteome</keyword>
<evidence type="ECO:0000259" key="5">
    <source>
        <dbReference type="Pfam" id="PF02875"/>
    </source>
</evidence>
<sequence>MVRMAADPVLRKLASNAGGSGTRAWLGGLPGVQLDSQSRRAVVVVPTTGEEARLYLTSLRAVGAHNAVNAGTAALLAMSLDVGITGKTIQDAICQLQPPPHRMEIVFQDDKNVTWINDSKATNVDAAVVGINGIVGRKAVVLLGGLGKPVSTSEDGVVRYGFGRLASALAPHRAVVAFGAQGKSVQEELCAAGVTLPIEREETMVAAVERAGRLVEPGDVVLLSPACASFDEFNDFTHRGRVFAELANGSSKN</sequence>
<name>A0A388KBV4_CHABU</name>
<dbReference type="GO" id="GO:0005737">
    <property type="term" value="C:cytoplasm"/>
    <property type="evidence" value="ECO:0007669"/>
    <property type="project" value="InterPro"/>
</dbReference>
<evidence type="ECO:0000256" key="2">
    <source>
        <dbReference type="ARBA" id="ARBA00022598"/>
    </source>
</evidence>
<evidence type="ECO:0000256" key="3">
    <source>
        <dbReference type="ARBA" id="ARBA00022741"/>
    </source>
</evidence>
<dbReference type="GO" id="GO:0005524">
    <property type="term" value="F:ATP binding"/>
    <property type="evidence" value="ECO:0007669"/>
    <property type="project" value="UniProtKB-KW"/>
</dbReference>
<feature type="domain" description="Mur ligase C-terminal" evidence="5">
    <location>
        <begin position="101"/>
        <end position="227"/>
    </location>
</feature>
<protein>
    <recommendedName>
        <fullName evidence="5">Mur ligase C-terminal domain-containing protein</fullName>
    </recommendedName>
</protein>
<dbReference type="InterPro" id="IPR036565">
    <property type="entry name" value="Mur-like_cat_sf"/>
</dbReference>
<dbReference type="Pfam" id="PF02875">
    <property type="entry name" value="Mur_ligase_C"/>
    <property type="match status" value="1"/>
</dbReference>
<evidence type="ECO:0000256" key="1">
    <source>
        <dbReference type="ARBA" id="ARBA00022490"/>
    </source>
</evidence>
<dbReference type="OrthoDB" id="2017201at2759"/>
<dbReference type="Gene3D" id="3.40.1190.10">
    <property type="entry name" value="Mur-like, catalytic domain"/>
    <property type="match status" value="1"/>
</dbReference>
<dbReference type="SUPFAM" id="SSF53623">
    <property type="entry name" value="MurD-like peptide ligases, catalytic domain"/>
    <property type="match status" value="1"/>
</dbReference>
<dbReference type="GO" id="GO:0051301">
    <property type="term" value="P:cell division"/>
    <property type="evidence" value="ECO:0007669"/>
    <property type="project" value="InterPro"/>
</dbReference>
<evidence type="ECO:0000313" key="6">
    <source>
        <dbReference type="EMBL" id="GBG67544.1"/>
    </source>
</evidence>
<dbReference type="GO" id="GO:0008360">
    <property type="term" value="P:regulation of cell shape"/>
    <property type="evidence" value="ECO:0007669"/>
    <property type="project" value="InterPro"/>
</dbReference>
<dbReference type="InterPro" id="IPR005762">
    <property type="entry name" value="MurD"/>
</dbReference>
<dbReference type="OMA" id="NDFTHRG"/>
<dbReference type="EMBL" id="BFEA01000088">
    <property type="protein sequence ID" value="GBG67544.1"/>
    <property type="molecule type" value="Genomic_DNA"/>
</dbReference>
<keyword evidence="1" id="KW-0963">Cytoplasm</keyword>
<dbReference type="STRING" id="69332.A0A388KBV4"/>
<keyword evidence="2" id="KW-0436">Ligase</keyword>
<comment type="caution">
    <text evidence="6">The sequence shown here is derived from an EMBL/GenBank/DDBJ whole genome shotgun (WGS) entry which is preliminary data.</text>
</comment>
<organism evidence="6 7">
    <name type="scientific">Chara braunii</name>
    <name type="common">Braun's stonewort</name>
    <dbReference type="NCBI Taxonomy" id="69332"/>
    <lineage>
        <taxon>Eukaryota</taxon>
        <taxon>Viridiplantae</taxon>
        <taxon>Streptophyta</taxon>
        <taxon>Charophyceae</taxon>
        <taxon>Charales</taxon>
        <taxon>Characeae</taxon>
        <taxon>Chara</taxon>
    </lineage>
</organism>
<dbReference type="SUPFAM" id="SSF53244">
    <property type="entry name" value="MurD-like peptide ligases, peptide-binding domain"/>
    <property type="match status" value="1"/>
</dbReference>
<evidence type="ECO:0000313" key="7">
    <source>
        <dbReference type="Proteomes" id="UP000265515"/>
    </source>
</evidence>
<dbReference type="InterPro" id="IPR036615">
    <property type="entry name" value="Mur_ligase_C_dom_sf"/>
</dbReference>
<keyword evidence="4" id="KW-0067">ATP-binding</keyword>
<keyword evidence="3" id="KW-0547">Nucleotide-binding</keyword>
<dbReference type="PANTHER" id="PTHR43692:SF1">
    <property type="entry name" value="UDP-N-ACETYLMURAMOYLALANINE--D-GLUTAMATE LIGASE"/>
    <property type="match status" value="1"/>
</dbReference>
<dbReference type="Gene3D" id="3.90.190.20">
    <property type="entry name" value="Mur ligase, C-terminal domain"/>
    <property type="match status" value="1"/>
</dbReference>
<reference evidence="6 7" key="1">
    <citation type="journal article" date="2018" name="Cell">
        <title>The Chara Genome: Secondary Complexity and Implications for Plant Terrestrialization.</title>
        <authorList>
            <person name="Nishiyama T."/>
            <person name="Sakayama H."/>
            <person name="Vries J.D."/>
            <person name="Buschmann H."/>
            <person name="Saint-Marcoux D."/>
            <person name="Ullrich K.K."/>
            <person name="Haas F.B."/>
            <person name="Vanderstraeten L."/>
            <person name="Becker D."/>
            <person name="Lang D."/>
            <person name="Vosolsobe S."/>
            <person name="Rombauts S."/>
            <person name="Wilhelmsson P.K.I."/>
            <person name="Janitza P."/>
            <person name="Kern R."/>
            <person name="Heyl A."/>
            <person name="Rumpler F."/>
            <person name="Villalobos L.I.A.C."/>
            <person name="Clay J.M."/>
            <person name="Skokan R."/>
            <person name="Toyoda A."/>
            <person name="Suzuki Y."/>
            <person name="Kagoshima H."/>
            <person name="Schijlen E."/>
            <person name="Tajeshwar N."/>
            <person name="Catarino B."/>
            <person name="Hetherington A.J."/>
            <person name="Saltykova A."/>
            <person name="Bonnot C."/>
            <person name="Breuninger H."/>
            <person name="Symeonidi A."/>
            <person name="Radhakrishnan G.V."/>
            <person name="Van Nieuwerburgh F."/>
            <person name="Deforce D."/>
            <person name="Chang C."/>
            <person name="Karol K.G."/>
            <person name="Hedrich R."/>
            <person name="Ulvskov P."/>
            <person name="Glockner G."/>
            <person name="Delwiche C.F."/>
            <person name="Petrasek J."/>
            <person name="Van de Peer Y."/>
            <person name="Friml J."/>
            <person name="Beilby M."/>
            <person name="Dolan L."/>
            <person name="Kohara Y."/>
            <person name="Sugano S."/>
            <person name="Fujiyama A."/>
            <person name="Delaux P.-M."/>
            <person name="Quint M."/>
            <person name="TheiBen G."/>
            <person name="Hagemann M."/>
            <person name="Harholt J."/>
            <person name="Dunand C."/>
            <person name="Zachgo S."/>
            <person name="Langdale J."/>
            <person name="Maumus F."/>
            <person name="Straeten D.V.D."/>
            <person name="Gould S.B."/>
            <person name="Rensing S.A."/>
        </authorList>
    </citation>
    <scope>NUCLEOTIDE SEQUENCE [LARGE SCALE GENOMIC DNA]</scope>
    <source>
        <strain evidence="6 7">S276</strain>
    </source>
</reference>
<dbReference type="Proteomes" id="UP000265515">
    <property type="component" value="Unassembled WGS sequence"/>
</dbReference>
<evidence type="ECO:0000256" key="4">
    <source>
        <dbReference type="ARBA" id="ARBA00022840"/>
    </source>
</evidence>
<proteinExistence type="predicted"/>
<dbReference type="InterPro" id="IPR004101">
    <property type="entry name" value="Mur_ligase_C"/>
</dbReference>
<dbReference type="GO" id="GO:0008764">
    <property type="term" value="F:UDP-N-acetylmuramoylalanine-D-glutamate ligase activity"/>
    <property type="evidence" value="ECO:0007669"/>
    <property type="project" value="InterPro"/>
</dbReference>
<dbReference type="AlphaFoldDB" id="A0A388KBV4"/>
<dbReference type="Gramene" id="GBG67544">
    <property type="protein sequence ID" value="GBG67544"/>
    <property type="gene ID" value="CBR_g675"/>
</dbReference>
<dbReference type="PANTHER" id="PTHR43692">
    <property type="entry name" value="UDP-N-ACETYLMURAMOYLALANINE--D-GLUTAMATE LIGASE"/>
    <property type="match status" value="1"/>
</dbReference>
<gene>
    <name evidence="6" type="ORF">CBR_g675</name>
</gene>
<accession>A0A388KBV4</accession>